<dbReference type="Gene3D" id="3.40.50.410">
    <property type="entry name" value="von Willebrand factor, type A domain"/>
    <property type="match status" value="1"/>
</dbReference>
<evidence type="ECO:0000313" key="3">
    <source>
        <dbReference type="EMBL" id="TPE50234.1"/>
    </source>
</evidence>
<keyword evidence="1" id="KW-1133">Transmembrane helix</keyword>
<evidence type="ECO:0000313" key="4">
    <source>
        <dbReference type="Proteomes" id="UP000319255"/>
    </source>
</evidence>
<dbReference type="InterPro" id="IPR002035">
    <property type="entry name" value="VWF_A"/>
</dbReference>
<dbReference type="PANTHER" id="PTHR22550:SF18">
    <property type="entry name" value="VWFA DOMAIN-CONTAINING PROTEIN"/>
    <property type="match status" value="1"/>
</dbReference>
<dbReference type="RefSeq" id="WP_140454518.1">
    <property type="nucleotide sequence ID" value="NZ_VFRP01000011.1"/>
</dbReference>
<dbReference type="EMBL" id="VFRP01000011">
    <property type="protein sequence ID" value="TPE50234.1"/>
    <property type="molecule type" value="Genomic_DNA"/>
</dbReference>
<feature type="transmembrane region" description="Helical" evidence="1">
    <location>
        <begin position="59"/>
        <end position="77"/>
    </location>
</feature>
<dbReference type="AlphaFoldDB" id="A0A501WQ60"/>
<evidence type="ECO:0000259" key="2">
    <source>
        <dbReference type="PROSITE" id="PS50234"/>
    </source>
</evidence>
<name>A0A501WQ60_9RHOB</name>
<proteinExistence type="predicted"/>
<dbReference type="PANTHER" id="PTHR22550">
    <property type="entry name" value="SPORE GERMINATION PROTEIN"/>
    <property type="match status" value="1"/>
</dbReference>
<dbReference type="Proteomes" id="UP000319255">
    <property type="component" value="Unassembled WGS sequence"/>
</dbReference>
<dbReference type="OrthoDB" id="6206554at2"/>
<feature type="transmembrane region" description="Helical" evidence="1">
    <location>
        <begin position="6"/>
        <end position="24"/>
    </location>
</feature>
<dbReference type="InterPro" id="IPR050768">
    <property type="entry name" value="UPF0353/GerABKA_families"/>
</dbReference>
<organism evidence="3 4">
    <name type="scientific">Amaricoccus solimangrovi</name>
    <dbReference type="NCBI Taxonomy" id="2589815"/>
    <lineage>
        <taxon>Bacteria</taxon>
        <taxon>Pseudomonadati</taxon>
        <taxon>Pseudomonadota</taxon>
        <taxon>Alphaproteobacteria</taxon>
        <taxon>Rhodobacterales</taxon>
        <taxon>Paracoccaceae</taxon>
        <taxon>Amaricoccus</taxon>
    </lineage>
</organism>
<dbReference type="InterPro" id="IPR036465">
    <property type="entry name" value="vWFA_dom_sf"/>
</dbReference>
<sequence>MYDLAAPFFLLLLPLPFLALRLLPPRDPAEGALRLPEGIAAEAAPVQAARRWRGPRRGLAWLAWIGLVLALAGPVRLEPTRDTRATGRDIMLALDMSGSMLTEDFDLDGAPVSRLDAVKRVAGRFVTERPGDRIGLVLFGDRAYVAAPLTWDLAAVGRAIEEAGVGVTGRSTAIAEGLGLALKRIIAADGRARVIVLLSDGRDTANRLDATGVARLAAEHGVRIHTIALGPADLESQPSDREAVDTATLRAIAEASGGKGYRVRGTADLVAMAADLDRIEPNPSGRPPVLVPRPLWPWPAALALLAAAALGALPLLRLPRLRRGFRAESPA</sequence>
<feature type="domain" description="VWFA" evidence="2">
    <location>
        <begin position="89"/>
        <end position="279"/>
    </location>
</feature>
<dbReference type="PROSITE" id="PS50234">
    <property type="entry name" value="VWFA"/>
    <property type="match status" value="1"/>
</dbReference>
<dbReference type="Pfam" id="PF00092">
    <property type="entry name" value="VWA"/>
    <property type="match status" value="1"/>
</dbReference>
<gene>
    <name evidence="3" type="ORF">FJM51_12685</name>
</gene>
<reference evidence="3 4" key="1">
    <citation type="submission" date="2019-06" db="EMBL/GenBank/DDBJ databases">
        <title>A novel bacterium of genus Amaricoccus, isolated from marine sediment.</title>
        <authorList>
            <person name="Huang H."/>
            <person name="Mo K."/>
            <person name="Hu Y."/>
        </authorList>
    </citation>
    <scope>NUCLEOTIDE SEQUENCE [LARGE SCALE GENOMIC DNA]</scope>
    <source>
        <strain evidence="3 4">HB172011</strain>
    </source>
</reference>
<protein>
    <submittedName>
        <fullName evidence="3">VWA domain-containing protein</fullName>
    </submittedName>
</protein>
<accession>A0A501WQ60</accession>
<keyword evidence="1" id="KW-0812">Transmembrane</keyword>
<feature type="transmembrane region" description="Helical" evidence="1">
    <location>
        <begin position="296"/>
        <end position="316"/>
    </location>
</feature>
<dbReference type="SUPFAM" id="SSF53300">
    <property type="entry name" value="vWA-like"/>
    <property type="match status" value="1"/>
</dbReference>
<keyword evidence="1" id="KW-0472">Membrane</keyword>
<comment type="caution">
    <text evidence="3">The sequence shown here is derived from an EMBL/GenBank/DDBJ whole genome shotgun (WGS) entry which is preliminary data.</text>
</comment>
<dbReference type="SMART" id="SM00327">
    <property type="entry name" value="VWA"/>
    <property type="match status" value="1"/>
</dbReference>
<keyword evidence="4" id="KW-1185">Reference proteome</keyword>
<evidence type="ECO:0000256" key="1">
    <source>
        <dbReference type="SAM" id="Phobius"/>
    </source>
</evidence>